<dbReference type="GO" id="GO:0160237">
    <property type="term" value="F:D-Ala-D-Ala dipeptidase activity"/>
    <property type="evidence" value="ECO:0007669"/>
    <property type="project" value="UniProtKB-EC"/>
</dbReference>
<geneLocation type="plasmid" evidence="12 13">
    <name>pFA9</name>
</geneLocation>
<evidence type="ECO:0000256" key="4">
    <source>
        <dbReference type="ARBA" id="ARBA00022801"/>
    </source>
</evidence>
<feature type="chain" id="PRO_5043369945" description="D-alanyl-D-alanine dipeptidase" evidence="11">
    <location>
        <begin position="23"/>
        <end position="222"/>
    </location>
</feature>
<evidence type="ECO:0000256" key="5">
    <source>
        <dbReference type="ARBA" id="ARBA00022833"/>
    </source>
</evidence>
<organism evidence="12 13">
    <name type="scientific">Fulvitalea axinellae</name>
    <dbReference type="NCBI Taxonomy" id="1182444"/>
    <lineage>
        <taxon>Bacteria</taxon>
        <taxon>Pseudomonadati</taxon>
        <taxon>Bacteroidota</taxon>
        <taxon>Cytophagia</taxon>
        <taxon>Cytophagales</taxon>
        <taxon>Persicobacteraceae</taxon>
        <taxon>Fulvitalea</taxon>
    </lineage>
</organism>
<dbReference type="Gene3D" id="3.30.1380.10">
    <property type="match status" value="1"/>
</dbReference>
<dbReference type="AlphaFoldDB" id="A0AAU9DKD3"/>
<protein>
    <recommendedName>
        <fullName evidence="9 10">D-alanyl-D-alanine dipeptidase</fullName>
        <shortName evidence="9 10">D-Ala-D-Ala dipeptidase</shortName>
        <ecNumber evidence="9 10">3.4.13.22</ecNumber>
    </recommendedName>
</protein>
<dbReference type="PANTHER" id="PTHR43126:SF1">
    <property type="entry name" value="D-ALANYL-D-ALANINE DIPEPTIDASE"/>
    <property type="match status" value="1"/>
</dbReference>
<dbReference type="HAMAP" id="MF_01924">
    <property type="entry name" value="A_A_dipeptidase"/>
    <property type="match status" value="1"/>
</dbReference>
<dbReference type="CDD" id="cd14840">
    <property type="entry name" value="D-Ala-D-Ala_dipeptidase_Aad"/>
    <property type="match status" value="1"/>
</dbReference>
<feature type="active site" description="Proton donor/acceptor" evidence="9">
    <location>
        <position position="200"/>
    </location>
</feature>
<keyword evidence="13" id="KW-1185">Reference proteome</keyword>
<keyword evidence="5 9" id="KW-0862">Zinc</keyword>
<keyword evidence="8 10" id="KW-0961">Cell wall biogenesis/degradation</keyword>
<dbReference type="RefSeq" id="WP_338396209.1">
    <property type="nucleotide sequence ID" value="NZ_AP025323.1"/>
</dbReference>
<dbReference type="GO" id="GO:0008270">
    <property type="term" value="F:zinc ion binding"/>
    <property type="evidence" value="ECO:0007669"/>
    <property type="project" value="UniProtKB-UniRule"/>
</dbReference>
<dbReference type="KEGG" id="fax:FUAX_54220"/>
<evidence type="ECO:0000256" key="8">
    <source>
        <dbReference type="ARBA" id="ARBA00023316"/>
    </source>
</evidence>
<proteinExistence type="inferred from homology"/>
<feature type="binding site" evidence="9">
    <location>
        <position position="136"/>
    </location>
    <ligand>
        <name>Zn(2+)</name>
        <dbReference type="ChEBI" id="CHEBI:29105"/>
        <note>catalytic</note>
    </ligand>
</feature>
<keyword evidence="12" id="KW-0614">Plasmid</keyword>
<dbReference type="PIRSF" id="PIRSF026671">
    <property type="entry name" value="AA_dipeptidase"/>
    <property type="match status" value="1"/>
</dbReference>
<evidence type="ECO:0000256" key="3">
    <source>
        <dbReference type="ARBA" id="ARBA00022723"/>
    </source>
</evidence>
<dbReference type="PANTHER" id="PTHR43126">
    <property type="entry name" value="D-ALANYL-D-ALANINE DIPEPTIDASE"/>
    <property type="match status" value="1"/>
</dbReference>
<comment type="cofactor">
    <cofactor evidence="9">
        <name>Zn(2+)</name>
        <dbReference type="ChEBI" id="CHEBI:29105"/>
    </cofactor>
    <text evidence="9">Binds 1 zinc ion per subunit.</text>
</comment>
<dbReference type="GO" id="GO:0006508">
    <property type="term" value="P:proteolysis"/>
    <property type="evidence" value="ECO:0007669"/>
    <property type="project" value="UniProtKB-KW"/>
</dbReference>
<evidence type="ECO:0000313" key="13">
    <source>
        <dbReference type="Proteomes" id="UP001348817"/>
    </source>
</evidence>
<evidence type="ECO:0000256" key="7">
    <source>
        <dbReference type="ARBA" id="ARBA00023049"/>
    </source>
</evidence>
<keyword evidence="3 9" id="KW-0479">Metal-binding</keyword>
<keyword evidence="6 9" id="KW-0224">Dipeptidase</keyword>
<accession>A0AAU9DKD3</accession>
<dbReference type="InterPro" id="IPR000755">
    <property type="entry name" value="A_A_dipeptidase"/>
</dbReference>
<evidence type="ECO:0000256" key="10">
    <source>
        <dbReference type="PIRNR" id="PIRNR026671"/>
    </source>
</evidence>
<feature type="signal peptide" evidence="11">
    <location>
        <begin position="1"/>
        <end position="22"/>
    </location>
</feature>
<evidence type="ECO:0000256" key="6">
    <source>
        <dbReference type="ARBA" id="ARBA00022997"/>
    </source>
</evidence>
<keyword evidence="4 9" id="KW-0378">Hydrolase</keyword>
<comment type="similarity">
    <text evidence="9 10">Belongs to the peptidase M15D family.</text>
</comment>
<feature type="binding site" evidence="9">
    <location>
        <position position="143"/>
    </location>
    <ligand>
        <name>Zn(2+)</name>
        <dbReference type="ChEBI" id="CHEBI:29105"/>
        <note>catalytic</note>
    </ligand>
</feature>
<feature type="site" description="Transition state stabilizer" evidence="9">
    <location>
        <position position="108"/>
    </location>
</feature>
<keyword evidence="7 9" id="KW-0482">Metalloprotease</keyword>
<dbReference type="EC" id="3.4.13.22" evidence="9 10"/>
<keyword evidence="2 9" id="KW-0645">Protease</keyword>
<evidence type="ECO:0000313" key="12">
    <source>
        <dbReference type="EMBL" id="BDD12990.1"/>
    </source>
</evidence>
<feature type="binding site" evidence="9">
    <location>
        <position position="203"/>
    </location>
    <ligand>
        <name>Zn(2+)</name>
        <dbReference type="ChEBI" id="CHEBI:29105"/>
        <note>catalytic</note>
    </ligand>
</feature>
<reference evidence="12 13" key="1">
    <citation type="submission" date="2021-12" db="EMBL/GenBank/DDBJ databases">
        <title>Genome sequencing of bacteria with rrn-lacking chromosome and rrn-plasmid.</title>
        <authorList>
            <person name="Anda M."/>
            <person name="Iwasaki W."/>
        </authorList>
    </citation>
    <scope>NUCLEOTIDE SEQUENCE [LARGE SCALE GENOMIC DNA]</scope>
    <source>
        <strain evidence="12 13">DSM 100852</strain>
        <plasmid evidence="12 13">pFA9</plasmid>
    </source>
</reference>
<evidence type="ECO:0000256" key="2">
    <source>
        <dbReference type="ARBA" id="ARBA00022670"/>
    </source>
</evidence>
<dbReference type="GO" id="GO:0071555">
    <property type="term" value="P:cell wall organization"/>
    <property type="evidence" value="ECO:0007669"/>
    <property type="project" value="UniProtKB-KW"/>
</dbReference>
<sequence length="222" mass="25879">MKKTLKLVLCFAILIGIQTGQAEPIFRTNHILSESFIHQPDTGFVDLKTYDSNFSYDFRYATTNNFLKEKVYDCVQCLLRKDVAEALVRVNEKLKAKGYRIRLYDCYRPKGVQRKMWKIKPDARYVANPNAKGSSHNRGGAVDLTLETLEGKVLDMGTDFDHFGKRAHSDNNTLPAQILKNRELLRKTMMSEGFRPIRTEWWHFYFENAKKYSISNFPFDCQ</sequence>
<dbReference type="EMBL" id="AP025323">
    <property type="protein sequence ID" value="BDD12990.1"/>
    <property type="molecule type" value="Genomic_DNA"/>
</dbReference>
<comment type="function">
    <text evidence="9 10">Catalyzes hydrolysis of the D-alanyl-D-alanine dipeptide.</text>
</comment>
<keyword evidence="11" id="KW-0732">Signal</keyword>
<evidence type="ECO:0000256" key="11">
    <source>
        <dbReference type="SAM" id="SignalP"/>
    </source>
</evidence>
<comment type="catalytic activity">
    <reaction evidence="1 9 10">
        <text>D-alanyl-D-alanine + H2O = 2 D-alanine</text>
        <dbReference type="Rhea" id="RHEA:20661"/>
        <dbReference type="ChEBI" id="CHEBI:15377"/>
        <dbReference type="ChEBI" id="CHEBI:57416"/>
        <dbReference type="ChEBI" id="CHEBI:57822"/>
        <dbReference type="EC" id="3.4.13.22"/>
    </reaction>
</comment>
<evidence type="ECO:0000256" key="9">
    <source>
        <dbReference type="HAMAP-Rule" id="MF_01924"/>
    </source>
</evidence>
<gene>
    <name evidence="12" type="primary">ddpX</name>
    <name evidence="12" type="ORF">FUAX_54220</name>
</gene>
<dbReference type="Proteomes" id="UP001348817">
    <property type="component" value="Plasmid pFA9"/>
</dbReference>
<dbReference type="SUPFAM" id="SSF55166">
    <property type="entry name" value="Hedgehog/DD-peptidase"/>
    <property type="match status" value="1"/>
</dbReference>
<dbReference type="Pfam" id="PF01427">
    <property type="entry name" value="Peptidase_M15"/>
    <property type="match status" value="1"/>
</dbReference>
<evidence type="ECO:0000256" key="1">
    <source>
        <dbReference type="ARBA" id="ARBA00001362"/>
    </source>
</evidence>
<dbReference type="GO" id="GO:0008237">
    <property type="term" value="F:metallopeptidase activity"/>
    <property type="evidence" value="ECO:0007669"/>
    <property type="project" value="UniProtKB-KW"/>
</dbReference>
<name>A0AAU9DKD3_9BACT</name>
<dbReference type="InterPro" id="IPR009045">
    <property type="entry name" value="Zn_M74/Hedgehog-like"/>
</dbReference>